<name>A0A319BZP8_9EURO</name>
<keyword evidence="1" id="KW-0472">Membrane</keyword>
<evidence type="ECO:0000256" key="1">
    <source>
        <dbReference type="SAM" id="Phobius"/>
    </source>
</evidence>
<evidence type="ECO:0000313" key="3">
    <source>
        <dbReference type="Proteomes" id="UP000248340"/>
    </source>
</evidence>
<dbReference type="Proteomes" id="UP000248340">
    <property type="component" value="Unassembled WGS sequence"/>
</dbReference>
<dbReference type="VEuPathDB" id="FungiDB:BO82DRAFT_159344"/>
<accession>A0A319BZP8</accession>
<keyword evidence="1" id="KW-1133">Transmembrane helix</keyword>
<reference evidence="2 3" key="1">
    <citation type="submission" date="2016-12" db="EMBL/GenBank/DDBJ databases">
        <title>The genomes of Aspergillus section Nigri reveals drivers in fungal speciation.</title>
        <authorList>
            <consortium name="DOE Joint Genome Institute"/>
            <person name="Vesth T.C."/>
            <person name="Nybo J."/>
            <person name="Theobald S."/>
            <person name="Brandl J."/>
            <person name="Frisvad J.C."/>
            <person name="Nielsen K.F."/>
            <person name="Lyhne E.K."/>
            <person name="Kogle M.E."/>
            <person name="Kuo A."/>
            <person name="Riley R."/>
            <person name="Clum A."/>
            <person name="Nolan M."/>
            <person name="Lipzen A."/>
            <person name="Salamov A."/>
            <person name="Henrissat B."/>
            <person name="Wiebenga A."/>
            <person name="De Vries R.P."/>
            <person name="Grigoriev I.V."/>
            <person name="Mortensen U.H."/>
            <person name="Andersen M.R."/>
            <person name="Baker S.E."/>
        </authorList>
    </citation>
    <scope>NUCLEOTIDE SEQUENCE [LARGE SCALE GENOMIC DNA]</scope>
    <source>
        <strain evidence="2 3">CBS 121591</strain>
    </source>
</reference>
<dbReference type="EMBL" id="KZ821731">
    <property type="protein sequence ID" value="PYH78255.1"/>
    <property type="molecule type" value="Genomic_DNA"/>
</dbReference>
<organism evidence="2 3">
    <name type="scientific">Aspergillus uvarum CBS 121591</name>
    <dbReference type="NCBI Taxonomy" id="1448315"/>
    <lineage>
        <taxon>Eukaryota</taxon>
        <taxon>Fungi</taxon>
        <taxon>Dikarya</taxon>
        <taxon>Ascomycota</taxon>
        <taxon>Pezizomycotina</taxon>
        <taxon>Eurotiomycetes</taxon>
        <taxon>Eurotiomycetidae</taxon>
        <taxon>Eurotiales</taxon>
        <taxon>Aspergillaceae</taxon>
        <taxon>Aspergillus</taxon>
        <taxon>Aspergillus subgen. Circumdati</taxon>
    </lineage>
</organism>
<gene>
    <name evidence="2" type="ORF">BO82DRAFT_159344</name>
</gene>
<feature type="transmembrane region" description="Helical" evidence="1">
    <location>
        <begin position="77"/>
        <end position="103"/>
    </location>
</feature>
<proteinExistence type="predicted"/>
<dbReference type="AlphaFoldDB" id="A0A319BZP8"/>
<evidence type="ECO:0008006" key="4">
    <source>
        <dbReference type="Google" id="ProtNLM"/>
    </source>
</evidence>
<keyword evidence="1" id="KW-0812">Transmembrane</keyword>
<evidence type="ECO:0000313" key="2">
    <source>
        <dbReference type="EMBL" id="PYH78255.1"/>
    </source>
</evidence>
<dbReference type="RefSeq" id="XP_025488455.1">
    <property type="nucleotide sequence ID" value="XM_025630241.1"/>
</dbReference>
<dbReference type="GeneID" id="37132982"/>
<keyword evidence="3" id="KW-1185">Reference proteome</keyword>
<protein>
    <recommendedName>
        <fullName evidence="4">Transmembrane protein</fullName>
    </recommendedName>
</protein>
<sequence>MLRRCREVMAYVRREQEEGGEWKEGSHRRRCARTYFCLELQKRNNDRSIWRSMLVVAGGARPAHLQAFHRWPSFCSAACHVTFFLINSLLLSVSVSVSVSALFV</sequence>